<evidence type="ECO:0000313" key="1">
    <source>
        <dbReference type="EMBL" id="AWP18240.1"/>
    </source>
</evidence>
<protein>
    <submittedName>
        <fullName evidence="1">Putative pinopsin-like</fullName>
    </submittedName>
</protein>
<dbReference type="AlphaFoldDB" id="A0A2U9CQM8"/>
<keyword evidence="2" id="KW-1185">Reference proteome</keyword>
<gene>
    <name evidence="1" type="ORF">SMAX5B_013015</name>
</gene>
<evidence type="ECO:0000313" key="2">
    <source>
        <dbReference type="Proteomes" id="UP000246464"/>
    </source>
</evidence>
<dbReference type="EMBL" id="CP026261">
    <property type="protein sequence ID" value="AWP18240.1"/>
    <property type="molecule type" value="Genomic_DNA"/>
</dbReference>
<sequence>MLLRVIISDNDIRRLSIEDIPASVEELYQAMQLGILIGYEDAKRDAFPHKVFDVAVVVKDTIVLHNIKDVPFSFAMLMGVIYCVNLEYES</sequence>
<reference evidence="1 2" key="1">
    <citation type="submission" date="2017-12" db="EMBL/GenBank/DDBJ databases">
        <title>Integrating genomic resources of turbot (Scophthalmus maximus) in depth evaluation of genetic and physical mapping variation across individuals.</title>
        <authorList>
            <person name="Martinez P."/>
        </authorList>
    </citation>
    <scope>NUCLEOTIDE SEQUENCE [LARGE SCALE GENOMIC DNA]</scope>
</reference>
<dbReference type="Proteomes" id="UP000246464">
    <property type="component" value="Chromosome 19"/>
</dbReference>
<organism evidence="1 2">
    <name type="scientific">Scophthalmus maximus</name>
    <name type="common">Turbot</name>
    <name type="synonym">Psetta maxima</name>
    <dbReference type="NCBI Taxonomy" id="52904"/>
    <lineage>
        <taxon>Eukaryota</taxon>
        <taxon>Metazoa</taxon>
        <taxon>Chordata</taxon>
        <taxon>Craniata</taxon>
        <taxon>Vertebrata</taxon>
        <taxon>Euteleostomi</taxon>
        <taxon>Actinopterygii</taxon>
        <taxon>Neopterygii</taxon>
        <taxon>Teleostei</taxon>
        <taxon>Neoteleostei</taxon>
        <taxon>Acanthomorphata</taxon>
        <taxon>Carangaria</taxon>
        <taxon>Pleuronectiformes</taxon>
        <taxon>Pleuronectoidei</taxon>
        <taxon>Scophthalmidae</taxon>
        <taxon>Scophthalmus</taxon>
    </lineage>
</organism>
<proteinExistence type="predicted"/>
<name>A0A2U9CQM8_SCOMX</name>
<accession>A0A2U9CQM8</accession>